<dbReference type="EMBL" id="CP001124">
    <property type="protein sequence ID" value="ACH39693.1"/>
    <property type="molecule type" value="Genomic_DNA"/>
</dbReference>
<gene>
    <name evidence="5 7" type="primary">trmJ</name>
    <name evidence="7" type="ordered locus">Gbem_2687</name>
</gene>
<organism evidence="7 8">
    <name type="scientific">Citrifermentans bemidjiense (strain ATCC BAA-1014 / DSM 16622 / JCM 12645 / Bem)</name>
    <name type="common">Geobacter bemidjiensis</name>
    <dbReference type="NCBI Taxonomy" id="404380"/>
    <lineage>
        <taxon>Bacteria</taxon>
        <taxon>Pseudomonadati</taxon>
        <taxon>Thermodesulfobacteriota</taxon>
        <taxon>Desulfuromonadia</taxon>
        <taxon>Geobacterales</taxon>
        <taxon>Geobacteraceae</taxon>
        <taxon>Citrifermentans</taxon>
    </lineage>
</organism>
<dbReference type="InterPro" id="IPR001537">
    <property type="entry name" value="SpoU_MeTrfase"/>
</dbReference>
<dbReference type="PIRSF" id="PIRSF004808">
    <property type="entry name" value="LasT"/>
    <property type="match status" value="1"/>
</dbReference>
<dbReference type="OrthoDB" id="9806346at2"/>
<comment type="catalytic activity">
    <reaction evidence="5">
        <text>uridine(32) in tRNA + S-adenosyl-L-methionine = 2'-O-methyluridine(32) in tRNA + S-adenosyl-L-homocysteine + H(+)</text>
        <dbReference type="Rhea" id="RHEA:42936"/>
        <dbReference type="Rhea" id="RHEA-COMP:10107"/>
        <dbReference type="Rhea" id="RHEA-COMP:10290"/>
        <dbReference type="ChEBI" id="CHEBI:15378"/>
        <dbReference type="ChEBI" id="CHEBI:57856"/>
        <dbReference type="ChEBI" id="CHEBI:59789"/>
        <dbReference type="ChEBI" id="CHEBI:65315"/>
        <dbReference type="ChEBI" id="CHEBI:74478"/>
        <dbReference type="EC" id="2.1.1.200"/>
    </reaction>
</comment>
<comment type="subunit">
    <text evidence="5">Homodimer.</text>
</comment>
<dbReference type="SUPFAM" id="SSF75217">
    <property type="entry name" value="alpha/beta knot"/>
    <property type="match status" value="1"/>
</dbReference>
<dbReference type="Proteomes" id="UP000008825">
    <property type="component" value="Chromosome"/>
</dbReference>
<accession>B5EHF7</accession>
<dbReference type="GO" id="GO:0002128">
    <property type="term" value="P:tRNA nucleoside ribose methylation"/>
    <property type="evidence" value="ECO:0007669"/>
    <property type="project" value="TreeGrafter"/>
</dbReference>
<reference evidence="7" key="2">
    <citation type="journal article" date="2010" name="BMC Genomics">
        <title>The genome of Geobacter bemidjiensis, exemplar for the subsurface clade of Geobacter species that predominate in Fe(III)-reducing subsurface environments.</title>
        <authorList>
            <person name="Aklujkar M."/>
            <person name="Young N.D."/>
            <person name="Holmes D."/>
            <person name="Chavan M."/>
            <person name="Risso C."/>
            <person name="Kiss H.E."/>
            <person name="Han C.S."/>
            <person name="Land M.L."/>
            <person name="Lovley D.R."/>
        </authorList>
    </citation>
    <scope>NUCLEOTIDE SEQUENCE [LARGE SCALE GENOMIC DNA]</scope>
    <source>
        <strain evidence="7">Bem</strain>
    </source>
</reference>
<dbReference type="AlphaFoldDB" id="B5EHF7"/>
<evidence type="ECO:0000313" key="7">
    <source>
        <dbReference type="EMBL" id="ACH39693.1"/>
    </source>
</evidence>
<keyword evidence="5" id="KW-0819">tRNA processing</keyword>
<feature type="domain" description="tRNA/rRNA methyltransferase SpoU type" evidence="6">
    <location>
        <begin position="7"/>
        <end position="156"/>
    </location>
</feature>
<comment type="function">
    <text evidence="5">Catalyzes the formation of 2'O-methylated cytidine (Cm32) or 2'O-methylated uridine (Um32) at position 32 in tRNA.</text>
</comment>
<keyword evidence="8" id="KW-1185">Reference proteome</keyword>
<dbReference type="Pfam" id="PF00588">
    <property type="entry name" value="SpoU_methylase"/>
    <property type="match status" value="1"/>
</dbReference>
<evidence type="ECO:0000313" key="8">
    <source>
        <dbReference type="Proteomes" id="UP000008825"/>
    </source>
</evidence>
<keyword evidence="4 5" id="KW-0949">S-adenosyl-L-methionine</keyword>
<dbReference type="Gene3D" id="3.40.1280.10">
    <property type="match status" value="1"/>
</dbReference>
<keyword evidence="3 7" id="KW-0808">Transferase</keyword>
<dbReference type="NCBIfam" id="TIGR00050">
    <property type="entry name" value="rRNA_methyl_1"/>
    <property type="match status" value="1"/>
</dbReference>
<sequence length="245" mass="27265">MDLKQRVSVVLVGTQSPGNIGMVCRAMKNMGLSDLRLVNPCQVDHLDAVKFAVSARNLLDSARIFTSLEDAIADCEFSVATTRRHGKYRNEISTPAEIVERFSACAPASRMALVFGREDSGLTTDEVALCRWQATIETADEFGSLNLSQAVLIFCYEFLKGVAPAPVKQARDIAGSASLEPLYQHMERSFLRIGYLNPQNPDHMMRTLRRIFSRAELDEREVSSLRGLLSQIDWACSEFKGKKGE</sequence>
<dbReference type="InterPro" id="IPR029028">
    <property type="entry name" value="Alpha/beta_knot_MTases"/>
</dbReference>
<dbReference type="eggNOG" id="COG0565">
    <property type="taxonomic scope" value="Bacteria"/>
</dbReference>
<comment type="subcellular location">
    <subcellularLocation>
        <location evidence="5">Cytoplasm</location>
    </subcellularLocation>
</comment>
<dbReference type="GO" id="GO:0160206">
    <property type="term" value="F:tRNA (cytidine(32)/uridine(32)-2'-O)-methyltransferase activity"/>
    <property type="evidence" value="ECO:0007669"/>
    <property type="project" value="UniProtKB-EC"/>
</dbReference>
<dbReference type="EC" id="2.1.1.200" evidence="5"/>
<dbReference type="InterPro" id="IPR029026">
    <property type="entry name" value="tRNA_m1G_MTases_N"/>
</dbReference>
<dbReference type="GO" id="GO:0003723">
    <property type="term" value="F:RNA binding"/>
    <property type="evidence" value="ECO:0007669"/>
    <property type="project" value="InterPro"/>
</dbReference>
<evidence type="ECO:0000256" key="5">
    <source>
        <dbReference type="RuleBase" id="RU362024"/>
    </source>
</evidence>
<reference evidence="7" key="3">
    <citation type="submission" date="2012-10" db="EMBL/GenBank/DDBJ databases">
        <authorList>
            <person name="Aklujkar M."/>
            <person name="Young N.D."/>
            <person name="Brown P."/>
            <person name="Holmes D."/>
            <person name="Chavan M."/>
            <person name="Risso C."/>
            <person name="Kiss H.E."/>
            <person name="Han C.S."/>
            <person name="Land M.L."/>
            <person name="Lovley D.R."/>
        </authorList>
    </citation>
    <scope>NUCLEOTIDE SEQUENCE</scope>
    <source>
        <strain>Bem</strain>
    </source>
</reference>
<evidence type="ECO:0000259" key="6">
    <source>
        <dbReference type="Pfam" id="PF00588"/>
    </source>
</evidence>
<evidence type="ECO:0000256" key="4">
    <source>
        <dbReference type="ARBA" id="ARBA00022691"/>
    </source>
</evidence>
<keyword evidence="5" id="KW-0963">Cytoplasm</keyword>
<dbReference type="PANTHER" id="PTHR42786">
    <property type="entry name" value="TRNA/RRNA METHYLTRANSFERASE"/>
    <property type="match status" value="1"/>
</dbReference>
<evidence type="ECO:0000256" key="3">
    <source>
        <dbReference type="ARBA" id="ARBA00022679"/>
    </source>
</evidence>
<dbReference type="GO" id="GO:0106339">
    <property type="term" value="F:tRNA (cytidine(32)-2'-O)-methyltransferase activity"/>
    <property type="evidence" value="ECO:0007669"/>
    <property type="project" value="RHEA"/>
</dbReference>
<reference evidence="7" key="1">
    <citation type="submission" date="2008-07" db="EMBL/GenBank/DDBJ databases">
        <title>Complete sequence of Geobacter bemidjiensis BEM.</title>
        <authorList>
            <consortium name="US DOE Joint Genome Institute"/>
            <person name="Lucas S."/>
            <person name="Copeland A."/>
            <person name="Lapidus A."/>
            <person name="Glavina del Rio T."/>
            <person name="Dalin E."/>
            <person name="Tice H."/>
            <person name="Bruce D."/>
            <person name="Goodwin L."/>
            <person name="Pitluck S."/>
            <person name="Kiss H."/>
            <person name="Brettin T."/>
            <person name="Detter J.C."/>
            <person name="Han C."/>
            <person name="Kuske C.R."/>
            <person name="Schmutz J."/>
            <person name="Larimer F."/>
            <person name="Land M."/>
            <person name="Hauser L."/>
            <person name="Kyrpides N."/>
            <person name="Lykidis A."/>
            <person name="Lovley D."/>
            <person name="Richardson P."/>
        </authorList>
    </citation>
    <scope>NUCLEOTIDE SEQUENCE [LARGE SCALE GENOMIC DNA]</scope>
    <source>
        <strain evidence="7">Bem</strain>
    </source>
</reference>
<dbReference type="InterPro" id="IPR004384">
    <property type="entry name" value="RNA_MeTrfase_TrmJ/LasT"/>
</dbReference>
<proteinExistence type="inferred from homology"/>
<name>B5EHF7_CITBB</name>
<dbReference type="CDD" id="cd18093">
    <property type="entry name" value="SpoU-like_TrmJ"/>
    <property type="match status" value="1"/>
</dbReference>
<evidence type="ECO:0000256" key="1">
    <source>
        <dbReference type="ARBA" id="ARBA00007228"/>
    </source>
</evidence>
<dbReference type="HOGENOM" id="CLU_056931_0_1_7"/>
<keyword evidence="2 5" id="KW-0489">Methyltransferase</keyword>
<dbReference type="STRING" id="404380.Gbem_2687"/>
<dbReference type="Gene3D" id="1.10.8.590">
    <property type="match status" value="1"/>
</dbReference>
<dbReference type="GO" id="GO:0005829">
    <property type="term" value="C:cytosol"/>
    <property type="evidence" value="ECO:0007669"/>
    <property type="project" value="TreeGrafter"/>
</dbReference>
<dbReference type="PANTHER" id="PTHR42786:SF2">
    <property type="entry name" value="TRNA (CYTIDINE_URIDINE-2'-O-)-METHYLTRANSFERASE TRMJ"/>
    <property type="match status" value="1"/>
</dbReference>
<dbReference type="RefSeq" id="WP_012531118.1">
    <property type="nucleotide sequence ID" value="NC_011146.1"/>
</dbReference>
<protein>
    <recommendedName>
        <fullName evidence="5">tRNA (cytidine/uridine-2'-O-)-methyltransferase TrmJ</fullName>
        <ecNumber evidence="5">2.1.1.200</ecNumber>
    </recommendedName>
    <alternativeName>
        <fullName evidence="5">tRNA (cytidine(32)/uridine(32)-2'-O)-methyltransferase</fullName>
    </alternativeName>
    <alternativeName>
        <fullName evidence="5">tRNA Cm32/Um32 methyltransferase</fullName>
    </alternativeName>
</protein>
<evidence type="ECO:0000256" key="2">
    <source>
        <dbReference type="ARBA" id="ARBA00022603"/>
    </source>
</evidence>
<dbReference type="KEGG" id="gbm:Gbem_2687"/>
<comment type="similarity">
    <text evidence="1">Belongs to the class IV-like SAM-binding methyltransferase superfamily. RNA methyltransferase TrmH family.</text>
</comment>
<comment type="catalytic activity">
    <reaction evidence="5">
        <text>cytidine(32) in tRNA + S-adenosyl-L-methionine = 2'-O-methylcytidine(32) in tRNA + S-adenosyl-L-homocysteine + H(+)</text>
        <dbReference type="Rhea" id="RHEA:42932"/>
        <dbReference type="Rhea" id="RHEA-COMP:10288"/>
        <dbReference type="Rhea" id="RHEA-COMP:10289"/>
        <dbReference type="ChEBI" id="CHEBI:15378"/>
        <dbReference type="ChEBI" id="CHEBI:57856"/>
        <dbReference type="ChEBI" id="CHEBI:59789"/>
        <dbReference type="ChEBI" id="CHEBI:74495"/>
        <dbReference type="ChEBI" id="CHEBI:82748"/>
        <dbReference type="EC" id="2.1.1.200"/>
    </reaction>
</comment>